<name>A0A6N2LJU5_SALVM</name>
<proteinExistence type="predicted"/>
<sequence length="77" mass="8916">MSSSIWLKPPIYRRTFPDSVFRIIMTTLLKVHVRGGLFEKSTDLLIELDTLGFAKEKDNLKFLILLAIEFKHDHAKA</sequence>
<dbReference type="EMBL" id="CAADRP010001552">
    <property type="protein sequence ID" value="VFU40729.1"/>
    <property type="molecule type" value="Genomic_DNA"/>
</dbReference>
<gene>
    <name evidence="1" type="ORF">SVIM_LOCUS235704</name>
</gene>
<reference evidence="1" key="1">
    <citation type="submission" date="2019-03" db="EMBL/GenBank/DDBJ databases">
        <authorList>
            <person name="Mank J."/>
            <person name="Almeida P."/>
        </authorList>
    </citation>
    <scope>NUCLEOTIDE SEQUENCE</scope>
    <source>
        <strain evidence="1">78183</strain>
    </source>
</reference>
<organism evidence="1">
    <name type="scientific">Salix viminalis</name>
    <name type="common">Common osier</name>
    <name type="synonym">Basket willow</name>
    <dbReference type="NCBI Taxonomy" id="40686"/>
    <lineage>
        <taxon>Eukaryota</taxon>
        <taxon>Viridiplantae</taxon>
        <taxon>Streptophyta</taxon>
        <taxon>Embryophyta</taxon>
        <taxon>Tracheophyta</taxon>
        <taxon>Spermatophyta</taxon>
        <taxon>Magnoliopsida</taxon>
        <taxon>eudicotyledons</taxon>
        <taxon>Gunneridae</taxon>
        <taxon>Pentapetalae</taxon>
        <taxon>rosids</taxon>
        <taxon>fabids</taxon>
        <taxon>Malpighiales</taxon>
        <taxon>Salicaceae</taxon>
        <taxon>Saliceae</taxon>
        <taxon>Salix</taxon>
    </lineage>
</organism>
<protein>
    <submittedName>
        <fullName evidence="1">Uncharacterized protein</fullName>
    </submittedName>
</protein>
<dbReference type="AlphaFoldDB" id="A0A6N2LJU5"/>
<accession>A0A6N2LJU5</accession>
<evidence type="ECO:0000313" key="1">
    <source>
        <dbReference type="EMBL" id="VFU40729.1"/>
    </source>
</evidence>